<dbReference type="SUPFAM" id="SSF54686">
    <property type="entry name" value="Ribosomal protein L16p/L10e"/>
    <property type="match status" value="1"/>
</dbReference>
<name>A0AAD7UHT2_9STRA</name>
<dbReference type="AlphaFoldDB" id="A0AAD7UHT2"/>
<dbReference type="Pfam" id="PF01246">
    <property type="entry name" value="Ribosomal_L24e"/>
    <property type="match status" value="1"/>
</dbReference>
<dbReference type="CDD" id="cd00472">
    <property type="entry name" value="Ribosomal_L24e_L24"/>
    <property type="match status" value="1"/>
</dbReference>
<evidence type="ECO:0000313" key="7">
    <source>
        <dbReference type="EMBL" id="KAJ8606831.1"/>
    </source>
</evidence>
<dbReference type="InterPro" id="IPR000988">
    <property type="entry name" value="Ribosomal_eL24-rel_N"/>
</dbReference>
<dbReference type="InterPro" id="IPR001197">
    <property type="entry name" value="Ribosomal_uL16_euk_arch"/>
</dbReference>
<dbReference type="Pfam" id="PF00252">
    <property type="entry name" value="Ribosomal_L16"/>
    <property type="match status" value="1"/>
</dbReference>
<dbReference type="Proteomes" id="UP001230188">
    <property type="component" value="Unassembled WGS sequence"/>
</dbReference>
<reference evidence="7" key="1">
    <citation type="submission" date="2023-01" db="EMBL/GenBank/DDBJ databases">
        <title>Metagenome sequencing of chrysophaentin producing Chrysophaeum taylorii.</title>
        <authorList>
            <person name="Davison J."/>
            <person name="Bewley C."/>
        </authorList>
    </citation>
    <scope>NUCLEOTIDE SEQUENCE</scope>
    <source>
        <strain evidence="7">NIES-1699</strain>
    </source>
</reference>
<evidence type="ECO:0000256" key="3">
    <source>
        <dbReference type="ARBA" id="ARBA00022980"/>
    </source>
</evidence>
<dbReference type="EMBL" id="JAQMWT010000246">
    <property type="protein sequence ID" value="KAJ8606831.1"/>
    <property type="molecule type" value="Genomic_DNA"/>
</dbReference>
<dbReference type="InterPro" id="IPR047873">
    <property type="entry name" value="Ribosomal_uL16"/>
</dbReference>
<keyword evidence="4" id="KW-0687">Ribonucleoprotein</keyword>
<dbReference type="Gene3D" id="3.90.1170.10">
    <property type="entry name" value="Ribosomal protein L10e/L16"/>
    <property type="match status" value="1"/>
</dbReference>
<feature type="region of interest" description="Disordered" evidence="5">
    <location>
        <begin position="337"/>
        <end position="356"/>
    </location>
</feature>
<comment type="similarity">
    <text evidence="2">Belongs to the universal ribosomal protein uL16 family.</text>
</comment>
<dbReference type="NCBIfam" id="TIGR00279">
    <property type="entry name" value="uL16_euk_arch"/>
    <property type="match status" value="1"/>
</dbReference>
<dbReference type="GO" id="GO:0005840">
    <property type="term" value="C:ribosome"/>
    <property type="evidence" value="ECO:0007669"/>
    <property type="project" value="UniProtKB-KW"/>
</dbReference>
<dbReference type="SUPFAM" id="SSF57716">
    <property type="entry name" value="Glucocorticoid receptor-like (DNA-binding domain)"/>
    <property type="match status" value="1"/>
</dbReference>
<organism evidence="7 8">
    <name type="scientific">Chrysophaeum taylorii</name>
    <dbReference type="NCBI Taxonomy" id="2483200"/>
    <lineage>
        <taxon>Eukaryota</taxon>
        <taxon>Sar</taxon>
        <taxon>Stramenopiles</taxon>
        <taxon>Ochrophyta</taxon>
        <taxon>Pelagophyceae</taxon>
        <taxon>Pelagomonadales</taxon>
        <taxon>Pelagomonadaceae</taxon>
        <taxon>Chrysophaeum</taxon>
    </lineage>
</organism>
<comment type="similarity">
    <text evidence="1">Belongs to the eukaryotic ribosomal protein eL24 family.</text>
</comment>
<evidence type="ECO:0000313" key="8">
    <source>
        <dbReference type="Proteomes" id="UP001230188"/>
    </source>
</evidence>
<feature type="domain" description="TRASH" evidence="6">
    <location>
        <begin position="203"/>
        <end position="241"/>
    </location>
</feature>
<dbReference type="SMART" id="SM00746">
    <property type="entry name" value="TRASH"/>
    <property type="match status" value="1"/>
</dbReference>
<sequence length="356" mass="41124">MGRRPARCSRFQKNKPYIKSRYCRGVPDAKIRIFDCGNKKASVDQFPFVAHLVSDEKEQISSNALEAARVACNKYLIKNCGKEAYHIRTRVHPFHVIRQNKMLSCAGADRLSSGMRHSYGKPMERAARVSIGQAVLSVRAKDANADAVIVALRRAKFKFPGRQKILRSAKWGFTKFERETYVKGRQEKWLEAAGSAVKRIGKCFFCSSPVYPGHGIAFVRNDAKTFQFCRSKCHKNFILKRNPRKVRWTKAFRKVHGKEMTVDTTFEMEKRRNRPIKYDRDLVGTTLRAMQRAGEVQEKRAALHYKNRMAQHKLKATERARVEIKDTVDLAAPLDRERETQEVTMRDTQRQTVRAE</sequence>
<dbReference type="InterPro" id="IPR016180">
    <property type="entry name" value="Ribosomal_uL16_dom"/>
</dbReference>
<protein>
    <recommendedName>
        <fullName evidence="6">TRASH domain-containing protein</fullName>
    </recommendedName>
</protein>
<accession>A0AAD7UHT2</accession>
<evidence type="ECO:0000256" key="5">
    <source>
        <dbReference type="SAM" id="MobiDB-lite"/>
    </source>
</evidence>
<dbReference type="InterPro" id="IPR011017">
    <property type="entry name" value="TRASH_dom"/>
</dbReference>
<dbReference type="GO" id="GO:0006412">
    <property type="term" value="P:translation"/>
    <property type="evidence" value="ECO:0007669"/>
    <property type="project" value="InterPro"/>
</dbReference>
<comment type="caution">
    <text evidence="7">The sequence shown here is derived from an EMBL/GenBank/DDBJ whole genome shotgun (WGS) entry which is preliminary data.</text>
</comment>
<dbReference type="GO" id="GO:1990904">
    <property type="term" value="C:ribonucleoprotein complex"/>
    <property type="evidence" value="ECO:0007669"/>
    <property type="project" value="UniProtKB-KW"/>
</dbReference>
<keyword evidence="8" id="KW-1185">Reference proteome</keyword>
<proteinExistence type="inferred from homology"/>
<dbReference type="PANTHER" id="PTHR11726">
    <property type="entry name" value="60S RIBOSOMAL PROTEIN L10"/>
    <property type="match status" value="1"/>
</dbReference>
<evidence type="ECO:0000259" key="6">
    <source>
        <dbReference type="SMART" id="SM00746"/>
    </source>
</evidence>
<dbReference type="FunFam" id="2.30.170.20:FF:000001">
    <property type="entry name" value="probable ribosome biogenesis protein RLP24"/>
    <property type="match status" value="1"/>
</dbReference>
<keyword evidence="3" id="KW-0689">Ribosomal protein</keyword>
<evidence type="ECO:0000256" key="2">
    <source>
        <dbReference type="ARBA" id="ARBA00008931"/>
    </source>
</evidence>
<dbReference type="NCBIfam" id="NF003239">
    <property type="entry name" value="PRK04199.1-4"/>
    <property type="match status" value="1"/>
</dbReference>
<evidence type="ECO:0000256" key="1">
    <source>
        <dbReference type="ARBA" id="ARBA00005647"/>
    </source>
</evidence>
<dbReference type="InterPro" id="IPR036920">
    <property type="entry name" value="Ribosomal_uL16_sf"/>
</dbReference>
<gene>
    <name evidence="7" type="ORF">CTAYLR_009179</name>
</gene>
<dbReference type="Gene3D" id="2.30.170.20">
    <property type="entry name" value="Ribosomal protein L24e"/>
    <property type="match status" value="1"/>
</dbReference>
<dbReference type="InterPro" id="IPR023442">
    <property type="entry name" value="Ribosomal_eL24_CS"/>
</dbReference>
<dbReference type="CDD" id="cd01433">
    <property type="entry name" value="Ribosomal_L16_L10e"/>
    <property type="match status" value="1"/>
</dbReference>
<evidence type="ECO:0000256" key="4">
    <source>
        <dbReference type="ARBA" id="ARBA00023274"/>
    </source>
</evidence>
<dbReference type="FunFam" id="3.90.1170.10:FF:000002">
    <property type="entry name" value="60S ribosomal protein L10"/>
    <property type="match status" value="1"/>
</dbReference>
<dbReference type="GO" id="GO:0003735">
    <property type="term" value="F:structural constituent of ribosome"/>
    <property type="evidence" value="ECO:0007669"/>
    <property type="project" value="InterPro"/>
</dbReference>
<dbReference type="InterPro" id="IPR038630">
    <property type="entry name" value="L24e/L24_sf"/>
</dbReference>
<dbReference type="PROSITE" id="PS01073">
    <property type="entry name" value="RIBOSOMAL_L24E"/>
    <property type="match status" value="1"/>
</dbReference>